<feature type="domain" description="Gelsolin-like" evidence="5">
    <location>
        <begin position="290"/>
        <end position="353"/>
    </location>
</feature>
<keyword evidence="7" id="KW-1185">Reference proteome</keyword>
<dbReference type="GO" id="GO:0051015">
    <property type="term" value="F:actin filament binding"/>
    <property type="evidence" value="ECO:0007669"/>
    <property type="project" value="InterPro"/>
</dbReference>
<dbReference type="GO" id="GO:0005737">
    <property type="term" value="C:cytoplasm"/>
    <property type="evidence" value="ECO:0007669"/>
    <property type="project" value="TreeGrafter"/>
</dbReference>
<sequence length="378" mass="41706">MEGLLTKPTTYNIEDSNIALLGSDLEHNVREHAGDGEPAWELAGKEPGLKIWRIEKFHVVDWPKERYGSFYDGDSYIVLHTFKASPDAEDLSYDLHFWLGDNTSQDEAATAAYKTVELDDHLHGAPIQYREVDGYESTKFLSYFPRFLSLKGGVATGFHHVEAAPPDNTKRLYRVTATGTRLVVREVPAEGRSLVPGDAYVLDMGSNVWQLNSKGSVGKERFKAAEFVASLTNERQGACEVTVFDDGTSGVGKFLSALGIETMPTVPQQDTVPAAYPAALYKLSDSTGAIEFIPVELSRSSLQSEDAFLLDDSANVVAPAVYVWIGRGSSMRERRLALQYAQQYLYKHQAGSRARLAVNLVKMVEGRETEGLSRALGE</sequence>
<evidence type="ECO:0000259" key="5">
    <source>
        <dbReference type="Pfam" id="PF00626"/>
    </source>
</evidence>
<dbReference type="SMART" id="SM00262">
    <property type="entry name" value="GEL"/>
    <property type="match status" value="3"/>
</dbReference>
<dbReference type="PRINTS" id="PR00597">
    <property type="entry name" value="GELSOLIN"/>
</dbReference>
<dbReference type="GO" id="GO:0051693">
    <property type="term" value="P:actin filament capping"/>
    <property type="evidence" value="ECO:0007669"/>
    <property type="project" value="UniProtKB-KW"/>
</dbReference>
<dbReference type="Proteomes" id="UP001385951">
    <property type="component" value="Unassembled WGS sequence"/>
</dbReference>
<name>A0AAW0GG42_9APHY</name>
<reference evidence="6 7" key="1">
    <citation type="submission" date="2022-09" db="EMBL/GenBank/DDBJ databases">
        <authorList>
            <person name="Palmer J.M."/>
        </authorList>
    </citation>
    <scope>NUCLEOTIDE SEQUENCE [LARGE SCALE GENOMIC DNA]</scope>
    <source>
        <strain evidence="6 7">DSM 7382</strain>
    </source>
</reference>
<dbReference type="Pfam" id="PF00626">
    <property type="entry name" value="Gelsolin"/>
    <property type="match status" value="2"/>
</dbReference>
<dbReference type="CDD" id="cd11290">
    <property type="entry name" value="gelsolin_S1_like"/>
    <property type="match status" value="1"/>
</dbReference>
<comment type="similarity">
    <text evidence="1">Belongs to the villin/gelsolin family.</text>
</comment>
<dbReference type="Gene3D" id="3.40.20.10">
    <property type="entry name" value="Severin"/>
    <property type="match status" value="3"/>
</dbReference>
<dbReference type="InterPro" id="IPR029006">
    <property type="entry name" value="ADF-H/Gelsolin-like_dom_sf"/>
</dbReference>
<proteinExistence type="inferred from homology"/>
<feature type="domain" description="Gelsolin-like" evidence="5">
    <location>
        <begin position="67"/>
        <end position="141"/>
    </location>
</feature>
<accession>A0AAW0GG42</accession>
<evidence type="ECO:0000256" key="1">
    <source>
        <dbReference type="ARBA" id="ARBA00008418"/>
    </source>
</evidence>
<comment type="caution">
    <text evidence="6">The sequence shown here is derived from an EMBL/GenBank/DDBJ whole genome shotgun (WGS) entry which is preliminary data.</text>
</comment>
<keyword evidence="4" id="KW-0009">Actin-binding</keyword>
<dbReference type="PANTHER" id="PTHR11977">
    <property type="entry name" value="VILLIN"/>
    <property type="match status" value="1"/>
</dbReference>
<keyword evidence="2" id="KW-0117">Actin capping</keyword>
<organism evidence="6 7">
    <name type="scientific">Cerrena zonata</name>
    <dbReference type="NCBI Taxonomy" id="2478898"/>
    <lineage>
        <taxon>Eukaryota</taxon>
        <taxon>Fungi</taxon>
        <taxon>Dikarya</taxon>
        <taxon>Basidiomycota</taxon>
        <taxon>Agaricomycotina</taxon>
        <taxon>Agaricomycetes</taxon>
        <taxon>Polyporales</taxon>
        <taxon>Cerrenaceae</taxon>
        <taxon>Cerrena</taxon>
    </lineage>
</organism>
<keyword evidence="3" id="KW-0677">Repeat</keyword>
<protein>
    <recommendedName>
        <fullName evidence="5">Gelsolin-like domain-containing protein</fullName>
    </recommendedName>
</protein>
<evidence type="ECO:0000256" key="2">
    <source>
        <dbReference type="ARBA" id="ARBA00022467"/>
    </source>
</evidence>
<dbReference type="InterPro" id="IPR007122">
    <property type="entry name" value="Villin/Gelsolin"/>
</dbReference>
<dbReference type="PANTHER" id="PTHR11977:SF130">
    <property type="entry name" value="SEVERIN"/>
    <property type="match status" value="1"/>
</dbReference>
<dbReference type="InterPro" id="IPR007123">
    <property type="entry name" value="Gelsolin-like_dom"/>
</dbReference>
<evidence type="ECO:0000256" key="3">
    <source>
        <dbReference type="ARBA" id="ARBA00022737"/>
    </source>
</evidence>
<dbReference type="AlphaFoldDB" id="A0AAW0GG42"/>
<gene>
    <name evidence="6" type="ORF">QCA50_006804</name>
</gene>
<dbReference type="EMBL" id="JASBNA010000007">
    <property type="protein sequence ID" value="KAK7690155.1"/>
    <property type="molecule type" value="Genomic_DNA"/>
</dbReference>
<dbReference type="GO" id="GO:0015629">
    <property type="term" value="C:actin cytoskeleton"/>
    <property type="evidence" value="ECO:0007669"/>
    <property type="project" value="TreeGrafter"/>
</dbReference>
<dbReference type="SUPFAM" id="SSF55753">
    <property type="entry name" value="Actin depolymerizing proteins"/>
    <property type="match status" value="3"/>
</dbReference>
<evidence type="ECO:0000313" key="7">
    <source>
        <dbReference type="Proteomes" id="UP001385951"/>
    </source>
</evidence>
<evidence type="ECO:0000256" key="4">
    <source>
        <dbReference type="ARBA" id="ARBA00023203"/>
    </source>
</evidence>
<dbReference type="FunFam" id="3.40.20.10:FF:000043">
    <property type="entry name" value="macrophage-capping protein-like isoform X2"/>
    <property type="match status" value="1"/>
</dbReference>
<evidence type="ECO:0000313" key="6">
    <source>
        <dbReference type="EMBL" id="KAK7690155.1"/>
    </source>
</evidence>
<dbReference type="GO" id="GO:0008154">
    <property type="term" value="P:actin polymerization or depolymerization"/>
    <property type="evidence" value="ECO:0007669"/>
    <property type="project" value="TreeGrafter"/>
</dbReference>